<accession>A0A542EGI4</accession>
<comment type="caution">
    <text evidence="3">The sequence shown here is derived from an EMBL/GenBank/DDBJ whole genome shotgun (WGS) entry which is preliminary data.</text>
</comment>
<dbReference type="OrthoDB" id="7057810at2"/>
<proteinExistence type="predicted"/>
<dbReference type="Pfam" id="PF26231">
    <property type="entry name" value="CgnE_B"/>
    <property type="match status" value="1"/>
</dbReference>
<keyword evidence="3" id="KW-0482">Metalloprotease</keyword>
<sequence length="382" mass="41944">MHTAVNDLSLREGVTRLLDSYIGVSSHDHVLLAYTPDSRRYAAAVSLELAGRGIRHTTFPMLPLEDPGLRDRLACVLPDPASFRGSFVALTLELDTMSHFDEFSDIIDAYGAARAKVVRIISATEELFTSGLALSPTVMERLNATLMAWLRDARSVHLSNEAGTDLTVELDQDRYDWISNRGRHRPGAFLVLPPGEIATYPARVNGIYCPDGAINCNVLTELDVLLADAALRLEIVDSRVVSFQTTRDDVRQFLSSAFAQEHGNRIGELGFGTNRALHRFIPHNSHLNERFPGIHLGIGQHNQTLENVPYYCPTHIDLVATRARITKESGETLDLASFPPDPSVEHPRLVRDQDVNGDCCSSGCSLVTLPTRGTGPEAVVIG</sequence>
<dbReference type="GO" id="GO:0006508">
    <property type="term" value="P:proteolysis"/>
    <property type="evidence" value="ECO:0007669"/>
    <property type="project" value="UniProtKB-KW"/>
</dbReference>
<name>A0A542EGI4_9MICO</name>
<evidence type="ECO:0000313" key="3">
    <source>
        <dbReference type="EMBL" id="TQJ14451.1"/>
    </source>
</evidence>
<gene>
    <name evidence="3" type="ORF">FB459_1912</name>
</gene>
<keyword evidence="3" id="KW-0378">Hydrolase</keyword>
<keyword evidence="1" id="KW-0479">Metal-binding</keyword>
<dbReference type="EMBL" id="VFMO01000001">
    <property type="protein sequence ID" value="TQJ14451.1"/>
    <property type="molecule type" value="Genomic_DNA"/>
</dbReference>
<keyword evidence="3" id="KW-0645">Protease</keyword>
<dbReference type="SUPFAM" id="SSF144052">
    <property type="entry name" value="Thermophilic metalloprotease-like"/>
    <property type="match status" value="1"/>
</dbReference>
<dbReference type="Proteomes" id="UP000320806">
    <property type="component" value="Unassembled WGS sequence"/>
</dbReference>
<dbReference type="GO" id="GO:0046872">
    <property type="term" value="F:metal ion binding"/>
    <property type="evidence" value="ECO:0007669"/>
    <property type="project" value="UniProtKB-KW"/>
</dbReference>
<evidence type="ECO:0000313" key="4">
    <source>
        <dbReference type="Proteomes" id="UP000320806"/>
    </source>
</evidence>
<protein>
    <submittedName>
        <fullName evidence="3">Thermophilic metalloprotease (M29)</fullName>
    </submittedName>
</protein>
<dbReference type="GO" id="GO:0008237">
    <property type="term" value="F:metallopeptidase activity"/>
    <property type="evidence" value="ECO:0007669"/>
    <property type="project" value="UniProtKB-KW"/>
</dbReference>
<feature type="domain" description="Crocagin biosynthetic protein CgnE/B" evidence="2">
    <location>
        <begin position="227"/>
        <end position="304"/>
    </location>
</feature>
<dbReference type="AlphaFoldDB" id="A0A542EGI4"/>
<organism evidence="3 4">
    <name type="scientific">Yimella lutea</name>
    <dbReference type="NCBI Taxonomy" id="587872"/>
    <lineage>
        <taxon>Bacteria</taxon>
        <taxon>Bacillati</taxon>
        <taxon>Actinomycetota</taxon>
        <taxon>Actinomycetes</taxon>
        <taxon>Micrococcales</taxon>
        <taxon>Dermacoccaceae</taxon>
        <taxon>Yimella</taxon>
    </lineage>
</organism>
<evidence type="ECO:0000256" key="1">
    <source>
        <dbReference type="ARBA" id="ARBA00022723"/>
    </source>
</evidence>
<dbReference type="RefSeq" id="WP_141928257.1">
    <property type="nucleotide sequence ID" value="NZ_BAABCI010000011.1"/>
</dbReference>
<reference evidence="3 4" key="1">
    <citation type="submission" date="2019-06" db="EMBL/GenBank/DDBJ databases">
        <title>Sequencing the genomes of 1000 actinobacteria strains.</title>
        <authorList>
            <person name="Klenk H.-P."/>
        </authorList>
    </citation>
    <scope>NUCLEOTIDE SEQUENCE [LARGE SCALE GENOMIC DNA]</scope>
    <source>
        <strain evidence="3 4">DSM 19828</strain>
    </source>
</reference>
<evidence type="ECO:0000259" key="2">
    <source>
        <dbReference type="Pfam" id="PF26231"/>
    </source>
</evidence>
<dbReference type="PANTHER" id="PTHR34448:SF1">
    <property type="entry name" value="BLL6088 PROTEIN"/>
    <property type="match status" value="1"/>
</dbReference>
<keyword evidence="4" id="KW-1185">Reference proteome</keyword>
<dbReference type="InterPro" id="IPR058799">
    <property type="entry name" value="CgnE_B"/>
</dbReference>
<dbReference type="InterPro" id="IPR052170">
    <property type="entry name" value="M29_Exopeptidase"/>
</dbReference>
<dbReference type="PANTHER" id="PTHR34448">
    <property type="entry name" value="AMINOPEPTIDASE"/>
    <property type="match status" value="1"/>
</dbReference>